<dbReference type="AlphaFoldDB" id="A0A914RD82"/>
<accession>A0A914RD82</accession>
<sequence>MFAGHYLYLTEGAKPPSPRGVIPNSNILSPIVCTDVLSTYRSGEMPEKKPICLTKLDVVPYRDGWRRFKFTFSLRDFDVKKKKFHAELYEYYNSHWEDKDLMMKLKVGDHAVFYDSNRDCVRRICYVGEEENGSLRVYLIDDLIYASIMPSSIRKVRRITYAQ</sequence>
<proteinExistence type="predicted"/>
<organism evidence="1 2">
    <name type="scientific">Parascaris equorum</name>
    <name type="common">Equine roundworm</name>
    <dbReference type="NCBI Taxonomy" id="6256"/>
    <lineage>
        <taxon>Eukaryota</taxon>
        <taxon>Metazoa</taxon>
        <taxon>Ecdysozoa</taxon>
        <taxon>Nematoda</taxon>
        <taxon>Chromadorea</taxon>
        <taxon>Rhabditida</taxon>
        <taxon>Spirurina</taxon>
        <taxon>Ascaridomorpha</taxon>
        <taxon>Ascaridoidea</taxon>
        <taxon>Ascarididae</taxon>
        <taxon>Parascaris</taxon>
    </lineage>
</organism>
<protein>
    <submittedName>
        <fullName evidence="2">Uncharacterized protein</fullName>
    </submittedName>
</protein>
<evidence type="ECO:0000313" key="1">
    <source>
        <dbReference type="Proteomes" id="UP000887564"/>
    </source>
</evidence>
<reference evidence="2" key="1">
    <citation type="submission" date="2022-11" db="UniProtKB">
        <authorList>
            <consortium name="WormBaseParasite"/>
        </authorList>
    </citation>
    <scope>IDENTIFICATION</scope>
</reference>
<keyword evidence="1" id="KW-1185">Reference proteome</keyword>
<evidence type="ECO:0000313" key="2">
    <source>
        <dbReference type="WBParaSite" id="PEQ_0000426001-mRNA-1"/>
    </source>
</evidence>
<dbReference type="Proteomes" id="UP000887564">
    <property type="component" value="Unplaced"/>
</dbReference>
<name>A0A914RD82_PAREQ</name>
<dbReference type="WBParaSite" id="PEQ_0000426001-mRNA-1">
    <property type="protein sequence ID" value="PEQ_0000426001-mRNA-1"/>
    <property type="gene ID" value="PEQ_0000426001"/>
</dbReference>